<evidence type="ECO:0000313" key="8">
    <source>
        <dbReference type="Proteomes" id="UP000824223"/>
    </source>
</evidence>
<dbReference type="GO" id="GO:0006352">
    <property type="term" value="P:DNA-templated transcription initiation"/>
    <property type="evidence" value="ECO:0007669"/>
    <property type="project" value="InterPro"/>
</dbReference>
<comment type="caution">
    <text evidence="7">The sequence shown here is derived from an EMBL/GenBank/DDBJ whole genome shotgun (WGS) entry which is preliminary data.</text>
</comment>
<gene>
    <name evidence="7" type="ORF">H9798_02700</name>
</gene>
<name>A0A9D2KJS1_9FIRM</name>
<evidence type="ECO:0000256" key="4">
    <source>
        <dbReference type="ARBA" id="ARBA00023163"/>
    </source>
</evidence>
<keyword evidence="3" id="KW-0731">Sigma factor</keyword>
<dbReference type="EMBL" id="DXAK01000012">
    <property type="protein sequence ID" value="HJA06047.1"/>
    <property type="molecule type" value="Genomic_DNA"/>
</dbReference>
<feature type="domain" description="RNA polymerase sigma factor 70 region 4 type 2" evidence="6">
    <location>
        <begin position="115"/>
        <end position="164"/>
    </location>
</feature>
<dbReference type="Pfam" id="PF08281">
    <property type="entry name" value="Sigma70_r4_2"/>
    <property type="match status" value="1"/>
</dbReference>
<dbReference type="Gene3D" id="1.10.10.10">
    <property type="entry name" value="Winged helix-like DNA-binding domain superfamily/Winged helix DNA-binding domain"/>
    <property type="match status" value="1"/>
</dbReference>
<comment type="similarity">
    <text evidence="1">Belongs to the sigma-70 factor family. ECF subfamily.</text>
</comment>
<dbReference type="InterPro" id="IPR013249">
    <property type="entry name" value="RNA_pol_sigma70_r4_t2"/>
</dbReference>
<evidence type="ECO:0000313" key="7">
    <source>
        <dbReference type="EMBL" id="HJA06047.1"/>
    </source>
</evidence>
<keyword evidence="2" id="KW-0805">Transcription regulation</keyword>
<dbReference type="InterPro" id="IPR013325">
    <property type="entry name" value="RNA_pol_sigma_r2"/>
</dbReference>
<dbReference type="InterPro" id="IPR036388">
    <property type="entry name" value="WH-like_DNA-bd_sf"/>
</dbReference>
<dbReference type="SUPFAM" id="SSF88946">
    <property type="entry name" value="Sigma2 domain of RNA polymerase sigma factors"/>
    <property type="match status" value="1"/>
</dbReference>
<evidence type="ECO:0000259" key="5">
    <source>
        <dbReference type="Pfam" id="PF04542"/>
    </source>
</evidence>
<feature type="domain" description="RNA polymerase sigma-70 region 2" evidence="5">
    <location>
        <begin position="19"/>
        <end position="88"/>
    </location>
</feature>
<reference evidence="7" key="1">
    <citation type="journal article" date="2021" name="PeerJ">
        <title>Extensive microbial diversity within the chicken gut microbiome revealed by metagenomics and culture.</title>
        <authorList>
            <person name="Gilroy R."/>
            <person name="Ravi A."/>
            <person name="Getino M."/>
            <person name="Pursley I."/>
            <person name="Horton D.L."/>
            <person name="Alikhan N.F."/>
            <person name="Baker D."/>
            <person name="Gharbi K."/>
            <person name="Hall N."/>
            <person name="Watson M."/>
            <person name="Adriaenssens E.M."/>
            <person name="Foster-Nyarko E."/>
            <person name="Jarju S."/>
            <person name="Secka A."/>
            <person name="Antonio M."/>
            <person name="Oren A."/>
            <person name="Chaudhuri R.R."/>
            <person name="La Ragione R."/>
            <person name="Hildebrand F."/>
            <person name="Pallen M.J."/>
        </authorList>
    </citation>
    <scope>NUCLEOTIDE SEQUENCE</scope>
    <source>
        <strain evidence="7">ChiSjej2B20-11307</strain>
    </source>
</reference>
<dbReference type="GO" id="GO:0003677">
    <property type="term" value="F:DNA binding"/>
    <property type="evidence" value="ECO:0007669"/>
    <property type="project" value="InterPro"/>
</dbReference>
<dbReference type="NCBIfam" id="TIGR02937">
    <property type="entry name" value="sigma70-ECF"/>
    <property type="match status" value="1"/>
</dbReference>
<dbReference type="InterPro" id="IPR007627">
    <property type="entry name" value="RNA_pol_sigma70_r2"/>
</dbReference>
<sequence>MIYLMMIDSAGDKRKFVVIYETYRCFMMKIASDILRDDYMAEDAVHEAFIKVAANMDKIGQTESLKTKRYLEAIVKNTAIDIYRKRKRIFGREISADNFNICDGAAYMDTDVDNEVLDILKNLPDIYRDIFLLKYSSCLDNKEISDILRIPEGTIRQRIARGKEMIQKALEGLEVIS</sequence>
<dbReference type="InterPro" id="IPR039425">
    <property type="entry name" value="RNA_pol_sigma-70-like"/>
</dbReference>
<dbReference type="InterPro" id="IPR013324">
    <property type="entry name" value="RNA_pol_sigma_r3/r4-like"/>
</dbReference>
<dbReference type="InterPro" id="IPR014284">
    <property type="entry name" value="RNA_pol_sigma-70_dom"/>
</dbReference>
<dbReference type="Gene3D" id="1.10.1740.10">
    <property type="match status" value="1"/>
</dbReference>
<dbReference type="PANTHER" id="PTHR43133">
    <property type="entry name" value="RNA POLYMERASE ECF-TYPE SIGMA FACTO"/>
    <property type="match status" value="1"/>
</dbReference>
<reference evidence="7" key="2">
    <citation type="submission" date="2021-04" db="EMBL/GenBank/DDBJ databases">
        <authorList>
            <person name="Gilroy R."/>
        </authorList>
    </citation>
    <scope>NUCLEOTIDE SEQUENCE</scope>
    <source>
        <strain evidence="7">ChiSjej2B20-11307</strain>
    </source>
</reference>
<proteinExistence type="inferred from homology"/>
<keyword evidence="4" id="KW-0804">Transcription</keyword>
<evidence type="ECO:0000259" key="6">
    <source>
        <dbReference type="Pfam" id="PF08281"/>
    </source>
</evidence>
<dbReference type="GO" id="GO:0016987">
    <property type="term" value="F:sigma factor activity"/>
    <property type="evidence" value="ECO:0007669"/>
    <property type="project" value="UniProtKB-KW"/>
</dbReference>
<dbReference type="Proteomes" id="UP000824223">
    <property type="component" value="Unassembled WGS sequence"/>
</dbReference>
<organism evidence="7 8">
    <name type="scientific">Candidatus Mediterraneibacter pullicola</name>
    <dbReference type="NCBI Taxonomy" id="2838682"/>
    <lineage>
        <taxon>Bacteria</taxon>
        <taxon>Bacillati</taxon>
        <taxon>Bacillota</taxon>
        <taxon>Clostridia</taxon>
        <taxon>Lachnospirales</taxon>
        <taxon>Lachnospiraceae</taxon>
        <taxon>Mediterraneibacter</taxon>
    </lineage>
</organism>
<evidence type="ECO:0000256" key="1">
    <source>
        <dbReference type="ARBA" id="ARBA00010641"/>
    </source>
</evidence>
<evidence type="ECO:0000256" key="3">
    <source>
        <dbReference type="ARBA" id="ARBA00023082"/>
    </source>
</evidence>
<dbReference type="CDD" id="cd06171">
    <property type="entry name" value="Sigma70_r4"/>
    <property type="match status" value="1"/>
</dbReference>
<evidence type="ECO:0000256" key="2">
    <source>
        <dbReference type="ARBA" id="ARBA00023015"/>
    </source>
</evidence>
<dbReference type="PANTHER" id="PTHR43133:SF60">
    <property type="entry name" value="RNA POLYMERASE SIGMA FACTOR SIGV"/>
    <property type="match status" value="1"/>
</dbReference>
<protein>
    <submittedName>
        <fullName evidence="7">RNA polymerase sigma factor</fullName>
    </submittedName>
</protein>
<accession>A0A9D2KJS1</accession>
<dbReference type="AlphaFoldDB" id="A0A9D2KJS1"/>
<dbReference type="Pfam" id="PF04542">
    <property type="entry name" value="Sigma70_r2"/>
    <property type="match status" value="1"/>
</dbReference>
<dbReference type="SUPFAM" id="SSF88659">
    <property type="entry name" value="Sigma3 and sigma4 domains of RNA polymerase sigma factors"/>
    <property type="match status" value="1"/>
</dbReference>